<accession>A0AA87WCF6</accession>
<reference evidence="1" key="1">
    <citation type="journal article" date="2014" name="Int. J. Syst. Evol. Microbiol.">
        <title>Complete genome sequence of Corynebacterium casei LMG S-19264T (=DSM 44701T), isolated from a smear-ripened cheese.</title>
        <authorList>
            <consortium name="US DOE Joint Genome Institute (JGI-PGF)"/>
            <person name="Walter F."/>
            <person name="Albersmeier A."/>
            <person name="Kalinowski J."/>
            <person name="Ruckert C."/>
        </authorList>
    </citation>
    <scope>NUCLEOTIDE SEQUENCE</scope>
    <source>
        <strain evidence="1">CGMCC 1.15034</strain>
    </source>
</reference>
<comment type="caution">
    <text evidence="1">The sequence shown here is derived from an EMBL/GenBank/DDBJ whole genome shotgun (WGS) entry which is preliminary data.</text>
</comment>
<evidence type="ECO:0000313" key="2">
    <source>
        <dbReference type="Proteomes" id="UP000625079"/>
    </source>
</evidence>
<dbReference type="Proteomes" id="UP000625079">
    <property type="component" value="Unassembled WGS sequence"/>
</dbReference>
<dbReference type="EMBL" id="BMHC01000041">
    <property type="protein sequence ID" value="GGI34256.1"/>
    <property type="molecule type" value="Genomic_DNA"/>
</dbReference>
<dbReference type="AlphaFoldDB" id="A0AA87WCF6"/>
<protein>
    <submittedName>
        <fullName evidence="1">Uncharacterized protein</fullName>
    </submittedName>
</protein>
<organism evidence="1 2">
    <name type="scientific">Bradyrhizobium guangdongense</name>
    <dbReference type="NCBI Taxonomy" id="1325090"/>
    <lineage>
        <taxon>Bacteria</taxon>
        <taxon>Pseudomonadati</taxon>
        <taxon>Pseudomonadota</taxon>
        <taxon>Alphaproteobacteria</taxon>
        <taxon>Hyphomicrobiales</taxon>
        <taxon>Nitrobacteraceae</taxon>
        <taxon>Bradyrhizobium</taxon>
    </lineage>
</organism>
<name>A0AA87WCF6_9BRAD</name>
<evidence type="ECO:0000313" key="1">
    <source>
        <dbReference type="EMBL" id="GGI34256.1"/>
    </source>
</evidence>
<gene>
    <name evidence="1" type="ORF">GCM10010987_78490</name>
</gene>
<sequence length="49" mass="5575">MTEYIRHNLSPDGKLTVRASKLAAGMTQPEHQDEFLCEVPEGAKFVWDQ</sequence>
<reference evidence="1" key="2">
    <citation type="submission" date="2022-12" db="EMBL/GenBank/DDBJ databases">
        <authorList>
            <person name="Sun Q."/>
            <person name="Zhou Y."/>
        </authorList>
    </citation>
    <scope>NUCLEOTIDE SEQUENCE</scope>
    <source>
        <strain evidence="1">CGMCC 1.15034</strain>
    </source>
</reference>
<proteinExistence type="predicted"/>